<gene>
    <name evidence="2" type="ORF">SAMN02745753_00916</name>
</gene>
<dbReference type="InterPro" id="IPR029045">
    <property type="entry name" value="ClpP/crotonase-like_dom_sf"/>
</dbReference>
<dbReference type="GO" id="GO:0005975">
    <property type="term" value="P:carbohydrate metabolic process"/>
    <property type="evidence" value="ECO:0007669"/>
    <property type="project" value="InterPro"/>
</dbReference>
<dbReference type="Pfam" id="PF06833">
    <property type="entry name" value="MdcE"/>
    <property type="match status" value="1"/>
</dbReference>
<dbReference type="InterPro" id="IPR009648">
    <property type="entry name" value="Malonate_gamma"/>
</dbReference>
<dbReference type="STRING" id="1122206.SAMN02745753_00916"/>
<reference evidence="3" key="1">
    <citation type="submission" date="2016-11" db="EMBL/GenBank/DDBJ databases">
        <authorList>
            <person name="Varghese N."/>
            <person name="Submissions S."/>
        </authorList>
    </citation>
    <scope>NUCLEOTIDE SEQUENCE [LARGE SCALE GENOMIC DNA]</scope>
    <source>
        <strain evidence="3">DSM 16579</strain>
    </source>
</reference>
<evidence type="ECO:0000313" key="3">
    <source>
        <dbReference type="Proteomes" id="UP000184517"/>
    </source>
</evidence>
<proteinExistence type="predicted"/>
<evidence type="ECO:0000313" key="2">
    <source>
        <dbReference type="EMBL" id="SHE86036.1"/>
    </source>
</evidence>
<organism evidence="2 3">
    <name type="scientific">Marinomonas polaris DSM 16579</name>
    <dbReference type="NCBI Taxonomy" id="1122206"/>
    <lineage>
        <taxon>Bacteria</taxon>
        <taxon>Pseudomonadati</taxon>
        <taxon>Pseudomonadota</taxon>
        <taxon>Gammaproteobacteria</taxon>
        <taxon>Oceanospirillales</taxon>
        <taxon>Oceanospirillaceae</taxon>
        <taxon>Marinomonas</taxon>
    </lineage>
</organism>
<name>A0A1M4WXS5_9GAMM</name>
<sequence length="281" mass="30266">MNTAAIKTDTVKTHRGRVWFDLLADNMMVHEGAVPSVMIANGNLAELPCSLILVQPDKNNLYPRAINGEVGLLEGWALADAIHNIVSKDAESEQKSAIIAIVDVPSQAYGRREEALGIHQALAAAVSAYAQARQAGHPVISLLVGKAMSGAFLAHGYQANTILALNDDGVMVHAMGKAAAARITMRSEEELDQLAKTIPPMAYDLKSFATLGLIEKFIDVSSADAPSSKDIELVQILLADALESLKGDTQITKRLQGENRGASRRVRELLRAQWKKAEPNL</sequence>
<dbReference type="InterPro" id="IPR011763">
    <property type="entry name" value="COA_CT_C"/>
</dbReference>
<dbReference type="OrthoDB" id="6086640at2"/>
<protein>
    <submittedName>
        <fullName evidence="2">Malonate decarboxylase gamma subunit</fullName>
    </submittedName>
</protein>
<dbReference type="GO" id="GO:0016874">
    <property type="term" value="F:ligase activity"/>
    <property type="evidence" value="ECO:0007669"/>
    <property type="project" value="InterPro"/>
</dbReference>
<dbReference type="NCBIfam" id="TIGR03134">
    <property type="entry name" value="malonate_gamma"/>
    <property type="match status" value="1"/>
</dbReference>
<dbReference type="AlphaFoldDB" id="A0A1M4WXS5"/>
<dbReference type="PROSITE" id="PS50989">
    <property type="entry name" value="COA_CT_CTER"/>
    <property type="match status" value="1"/>
</dbReference>
<dbReference type="Proteomes" id="UP000184517">
    <property type="component" value="Unassembled WGS sequence"/>
</dbReference>
<keyword evidence="3" id="KW-1185">Reference proteome</keyword>
<dbReference type="SUPFAM" id="SSF52096">
    <property type="entry name" value="ClpP/crotonase"/>
    <property type="match status" value="1"/>
</dbReference>
<dbReference type="Gene3D" id="3.90.226.10">
    <property type="entry name" value="2-enoyl-CoA Hydratase, Chain A, domain 1"/>
    <property type="match status" value="1"/>
</dbReference>
<dbReference type="RefSeq" id="WP_072838548.1">
    <property type="nucleotide sequence ID" value="NZ_FQVF01000004.1"/>
</dbReference>
<feature type="domain" description="CoA carboxyltransferase C-terminal" evidence="1">
    <location>
        <begin position="1"/>
        <end position="244"/>
    </location>
</feature>
<accession>A0A1M4WXS5</accession>
<dbReference type="EMBL" id="FQVF01000004">
    <property type="protein sequence ID" value="SHE86036.1"/>
    <property type="molecule type" value="Genomic_DNA"/>
</dbReference>
<evidence type="ECO:0000259" key="1">
    <source>
        <dbReference type="PROSITE" id="PS50989"/>
    </source>
</evidence>